<feature type="domain" description="Protein kinase" evidence="10">
    <location>
        <begin position="7"/>
        <end position="270"/>
    </location>
</feature>
<evidence type="ECO:0000256" key="1">
    <source>
        <dbReference type="ARBA" id="ARBA00012513"/>
    </source>
</evidence>
<dbReference type="PROSITE" id="PS00108">
    <property type="entry name" value="PROTEIN_KINASE_ST"/>
    <property type="match status" value="1"/>
</dbReference>
<sequence length="563" mass="59091">MELGGRYRLETLIGRGGMGEVWCGTDRRLRRPVAVKVLSLDAAPGEQAVARLRREAETAGTLQHPAVTVVFDIGEEPHPEVPDGRLVYLVMELLEGRDLRTVLGVAPGGLPVPQAVSLAAQVAEGLAAAHARGVVHRDVKPANLLILADGRVKICDFGIAWLGDTTTRLTTDGSVIGTPRYMAPEQFGGEVGPRTDLYSLGCVLHELLTGRPPFKAEGGFAQLMYMHLNATPEPLPDSFPAELRALVAELLAKDMAARPADAATVAQRLRAVGGGTTERPPLPPTAPQPSVLPPSGDPTRGDAGGTRSGAKRLKAGIAAVAAVLVAAGAGIAFAVSAASDSDSRDKDLSPSKPSASAAASRDPLTPMNDGWRVVTSQQWEVAYEVPASWTPGTPGYVMSYTDATEKPVIGASNIAYIQQENGDGNGCYLALAGVRSGKGIVNAAPGQMNALAESAEKQARQWAVSAFHVDYRPPVLDAGTRRTLTLAGGVQAQVHSFTVQSVAGVDECNATRSGARVHVLTAASRVPGRDGGPFTFTVLTGPNMRFADQRTVDRILRSVRSLK</sequence>
<evidence type="ECO:0000259" key="10">
    <source>
        <dbReference type="PROSITE" id="PS50011"/>
    </source>
</evidence>
<evidence type="ECO:0000256" key="8">
    <source>
        <dbReference type="SAM" id="MobiDB-lite"/>
    </source>
</evidence>
<protein>
    <recommendedName>
        <fullName evidence="1">non-specific serine/threonine protein kinase</fullName>
        <ecNumber evidence="1">2.7.11.1</ecNumber>
    </recommendedName>
</protein>
<keyword evidence="12" id="KW-1185">Reference proteome</keyword>
<evidence type="ECO:0000313" key="12">
    <source>
        <dbReference type="Proteomes" id="UP001501231"/>
    </source>
</evidence>
<gene>
    <name evidence="11" type="ORF">GCM10010191_51360</name>
</gene>
<dbReference type="Pfam" id="PF26056">
    <property type="entry name" value="DUF8017"/>
    <property type="match status" value="1"/>
</dbReference>
<feature type="region of interest" description="Disordered" evidence="8">
    <location>
        <begin position="339"/>
        <end position="368"/>
    </location>
</feature>
<feature type="compositionally biased region" description="Pro residues" evidence="8">
    <location>
        <begin position="280"/>
        <end position="296"/>
    </location>
</feature>
<dbReference type="Pfam" id="PF00069">
    <property type="entry name" value="Pkinase"/>
    <property type="match status" value="1"/>
</dbReference>
<keyword evidence="6 7" id="KW-0067">ATP-binding</keyword>
<dbReference type="InterPro" id="IPR058330">
    <property type="entry name" value="DUF8017"/>
</dbReference>
<dbReference type="PROSITE" id="PS50011">
    <property type="entry name" value="PROTEIN_KINASE_DOM"/>
    <property type="match status" value="1"/>
</dbReference>
<dbReference type="PANTHER" id="PTHR43289:SF6">
    <property type="entry name" value="SERINE_THREONINE-PROTEIN KINASE NEKL-3"/>
    <property type="match status" value="1"/>
</dbReference>
<dbReference type="SMART" id="SM00220">
    <property type="entry name" value="S_TKc"/>
    <property type="match status" value="1"/>
</dbReference>
<evidence type="ECO:0000256" key="6">
    <source>
        <dbReference type="ARBA" id="ARBA00022840"/>
    </source>
</evidence>
<reference evidence="12" key="1">
    <citation type="journal article" date="2019" name="Int. J. Syst. Evol. Microbiol.">
        <title>The Global Catalogue of Microorganisms (GCM) 10K type strain sequencing project: providing services to taxonomists for standard genome sequencing and annotation.</title>
        <authorList>
            <consortium name="The Broad Institute Genomics Platform"/>
            <consortium name="The Broad Institute Genome Sequencing Center for Infectious Disease"/>
            <person name="Wu L."/>
            <person name="Ma J."/>
        </authorList>
    </citation>
    <scope>NUCLEOTIDE SEQUENCE [LARGE SCALE GENOMIC DNA]</scope>
    <source>
        <strain evidence="12">JCM 3325</strain>
    </source>
</reference>
<dbReference type="Gene3D" id="3.30.200.20">
    <property type="entry name" value="Phosphorylase Kinase, domain 1"/>
    <property type="match status" value="1"/>
</dbReference>
<feature type="region of interest" description="Disordered" evidence="8">
    <location>
        <begin position="273"/>
        <end position="308"/>
    </location>
</feature>
<evidence type="ECO:0000256" key="9">
    <source>
        <dbReference type="SAM" id="Phobius"/>
    </source>
</evidence>
<dbReference type="SUPFAM" id="SSF56112">
    <property type="entry name" value="Protein kinase-like (PK-like)"/>
    <property type="match status" value="1"/>
</dbReference>
<feature type="transmembrane region" description="Helical" evidence="9">
    <location>
        <begin position="317"/>
        <end position="338"/>
    </location>
</feature>
<keyword evidence="9" id="KW-0812">Transmembrane</keyword>
<evidence type="ECO:0000313" key="11">
    <source>
        <dbReference type="EMBL" id="GAA2431310.1"/>
    </source>
</evidence>
<dbReference type="EMBL" id="BAAARW010000020">
    <property type="protein sequence ID" value="GAA2431310.1"/>
    <property type="molecule type" value="Genomic_DNA"/>
</dbReference>
<feature type="binding site" evidence="7">
    <location>
        <position position="36"/>
    </location>
    <ligand>
        <name>ATP</name>
        <dbReference type="ChEBI" id="CHEBI:30616"/>
    </ligand>
</feature>
<feature type="compositionally biased region" description="Low complexity" evidence="8">
    <location>
        <begin position="350"/>
        <end position="360"/>
    </location>
</feature>
<keyword evidence="5" id="KW-0418">Kinase</keyword>
<evidence type="ECO:0000256" key="5">
    <source>
        <dbReference type="ARBA" id="ARBA00022777"/>
    </source>
</evidence>
<dbReference type="InterPro" id="IPR000719">
    <property type="entry name" value="Prot_kinase_dom"/>
</dbReference>
<evidence type="ECO:0000256" key="4">
    <source>
        <dbReference type="ARBA" id="ARBA00022741"/>
    </source>
</evidence>
<dbReference type="PROSITE" id="PS00107">
    <property type="entry name" value="PROTEIN_KINASE_ATP"/>
    <property type="match status" value="1"/>
</dbReference>
<dbReference type="InterPro" id="IPR017441">
    <property type="entry name" value="Protein_kinase_ATP_BS"/>
</dbReference>
<organism evidence="11 12">
    <name type="scientific">Actinomadura vinacea</name>
    <dbReference type="NCBI Taxonomy" id="115336"/>
    <lineage>
        <taxon>Bacteria</taxon>
        <taxon>Bacillati</taxon>
        <taxon>Actinomycetota</taxon>
        <taxon>Actinomycetes</taxon>
        <taxon>Streptosporangiales</taxon>
        <taxon>Thermomonosporaceae</taxon>
        <taxon>Actinomadura</taxon>
    </lineage>
</organism>
<comment type="caution">
    <text evidence="11">The sequence shown here is derived from an EMBL/GenBank/DDBJ whole genome shotgun (WGS) entry which is preliminary data.</text>
</comment>
<dbReference type="Proteomes" id="UP001501231">
    <property type="component" value="Unassembled WGS sequence"/>
</dbReference>
<keyword evidence="2" id="KW-0723">Serine/threonine-protein kinase</keyword>
<dbReference type="Gene3D" id="1.10.510.10">
    <property type="entry name" value="Transferase(Phosphotransferase) domain 1"/>
    <property type="match status" value="1"/>
</dbReference>
<name>A0ABP5WRS2_9ACTN</name>
<dbReference type="EC" id="2.7.11.1" evidence="1"/>
<keyword evidence="4 7" id="KW-0547">Nucleotide-binding</keyword>
<evidence type="ECO:0000256" key="2">
    <source>
        <dbReference type="ARBA" id="ARBA00022527"/>
    </source>
</evidence>
<evidence type="ECO:0000256" key="7">
    <source>
        <dbReference type="PROSITE-ProRule" id="PRU10141"/>
    </source>
</evidence>
<dbReference type="InterPro" id="IPR008271">
    <property type="entry name" value="Ser/Thr_kinase_AS"/>
</dbReference>
<dbReference type="CDD" id="cd14014">
    <property type="entry name" value="STKc_PknB_like"/>
    <property type="match status" value="1"/>
</dbReference>
<proteinExistence type="predicted"/>
<keyword evidence="3" id="KW-0808">Transferase</keyword>
<dbReference type="InterPro" id="IPR011009">
    <property type="entry name" value="Kinase-like_dom_sf"/>
</dbReference>
<evidence type="ECO:0000256" key="3">
    <source>
        <dbReference type="ARBA" id="ARBA00022679"/>
    </source>
</evidence>
<accession>A0ABP5WRS2</accession>
<keyword evidence="9" id="KW-1133">Transmembrane helix</keyword>
<keyword evidence="9" id="KW-0472">Membrane</keyword>
<dbReference type="PANTHER" id="PTHR43289">
    <property type="entry name" value="MITOGEN-ACTIVATED PROTEIN KINASE KINASE KINASE 20-RELATED"/>
    <property type="match status" value="1"/>
</dbReference>